<dbReference type="RefSeq" id="WP_381039445.1">
    <property type="nucleotide sequence ID" value="NZ_JBHTCK010000003.1"/>
</dbReference>
<name>A0ABW2MDD4_9ACTN</name>
<accession>A0ABW2MDD4</accession>
<dbReference type="EMBL" id="JBHTCK010000003">
    <property type="protein sequence ID" value="MFC7351791.1"/>
    <property type="molecule type" value="Genomic_DNA"/>
</dbReference>
<protein>
    <submittedName>
        <fullName evidence="2">Recombinase family protein</fullName>
    </submittedName>
</protein>
<comment type="caution">
    <text evidence="2">The sequence shown here is derived from an EMBL/GenBank/DDBJ whole genome shotgun (WGS) entry which is preliminary data.</text>
</comment>
<proteinExistence type="predicted"/>
<evidence type="ECO:0000313" key="2">
    <source>
        <dbReference type="EMBL" id="MFC7351791.1"/>
    </source>
</evidence>
<dbReference type="Proteomes" id="UP001596509">
    <property type="component" value="Unassembled WGS sequence"/>
</dbReference>
<evidence type="ECO:0000259" key="1">
    <source>
        <dbReference type="Pfam" id="PF00239"/>
    </source>
</evidence>
<sequence>MPTATASKPIQIGYARCSTAQQELQSRLDALEPLCKRIFHKKISTRVKIRPKLQEALKHESSHRLSCIGLPGESMRQCAKR</sequence>
<evidence type="ECO:0000313" key="3">
    <source>
        <dbReference type="Proteomes" id="UP001596509"/>
    </source>
</evidence>
<organism evidence="2 3">
    <name type="scientific">Streptomyces caviscabies</name>
    <dbReference type="NCBI Taxonomy" id="90079"/>
    <lineage>
        <taxon>Bacteria</taxon>
        <taxon>Bacillati</taxon>
        <taxon>Actinomycetota</taxon>
        <taxon>Actinomycetes</taxon>
        <taxon>Kitasatosporales</taxon>
        <taxon>Streptomycetaceae</taxon>
        <taxon>Streptomyces</taxon>
    </lineage>
</organism>
<dbReference type="Gene3D" id="3.40.50.1390">
    <property type="entry name" value="Resolvase, N-terminal catalytic domain"/>
    <property type="match status" value="1"/>
</dbReference>
<dbReference type="Pfam" id="PF00239">
    <property type="entry name" value="Resolvase"/>
    <property type="match status" value="1"/>
</dbReference>
<keyword evidence="3" id="KW-1185">Reference proteome</keyword>
<reference evidence="3" key="1">
    <citation type="journal article" date="2019" name="Int. J. Syst. Evol. Microbiol.">
        <title>The Global Catalogue of Microorganisms (GCM) 10K type strain sequencing project: providing services to taxonomists for standard genome sequencing and annotation.</title>
        <authorList>
            <consortium name="The Broad Institute Genomics Platform"/>
            <consortium name="The Broad Institute Genome Sequencing Center for Infectious Disease"/>
            <person name="Wu L."/>
            <person name="Ma J."/>
        </authorList>
    </citation>
    <scope>NUCLEOTIDE SEQUENCE [LARGE SCALE GENOMIC DNA]</scope>
    <source>
        <strain evidence="3">ICMP 19430</strain>
    </source>
</reference>
<feature type="domain" description="Resolvase/invertase-type recombinase catalytic" evidence="1">
    <location>
        <begin position="12"/>
        <end position="59"/>
    </location>
</feature>
<dbReference type="InterPro" id="IPR006119">
    <property type="entry name" value="Resolv_N"/>
</dbReference>
<dbReference type="InterPro" id="IPR036162">
    <property type="entry name" value="Resolvase-like_N_sf"/>
</dbReference>
<gene>
    <name evidence="2" type="ORF">ACFQW9_14180</name>
</gene>